<comment type="caution">
    <text evidence="2">The sequence shown here is derived from an EMBL/GenBank/DDBJ whole genome shotgun (WGS) entry which is preliminary data.</text>
</comment>
<gene>
    <name evidence="2" type="ORF">HNO85_15170</name>
</gene>
<name>A0AAJ3FX98_9PSED</name>
<dbReference type="InterPro" id="IPR046673">
    <property type="entry name" value="ToxA_N"/>
</dbReference>
<feature type="domain" description="Dermonecrotic toxin N-terminal" evidence="1">
    <location>
        <begin position="426"/>
        <end position="653"/>
    </location>
</feature>
<dbReference type="EMBL" id="JABFMS010000025">
    <property type="protein sequence ID" value="NUT82286.1"/>
    <property type="molecule type" value="Genomic_DNA"/>
</dbReference>
<sequence length="1348" mass="149735">MQEDTSPTPPLDSPQADISLLMTSQQHMLRLNGAVPRPSTITRQHLKQWFNDNFPVSASDLMVEDLSVRTLQEEPIPLSERVPDGPTSRRTVTAMSYLETLFWRAVAGQMDIQAFFSEMDYLEVVVNNGSSTQTPAALNSREAKEQIKRLLNTTQASYEQLLTQKLDEFWTTPADFTPGRSVADWLAEELGTQLKAQADLHLRDTTLDRATHNAVTRHVAAASGLGGARATSGVFSLSLSLQPWEFSLPVRGAVVLTRPDDASHSTGFVLYRPGHPLEVFASQALLTSSLKNDDEAGSELDTVPLAKNFLVHLVDDLRSTQKTAISNTFLNGPVEGEGIAAWVRRMDAAADIGNTLDLAGVMDERELRLNLKRLDEWLHDSPHITGADRLAWWKAIQALHQSMVDTPPPPDPVMLATPEALEKRSRTLLARYIAEKYPPIDPDSVSLSFRRELVDPRAPTGTSPFGSGLSQDRVRGIVDDQRSMTQWAMSNLTHDERNAAHPTVVGPLSFAQIVEVIERADLGRRLPAELQLAARERKSQWLALKAKQMRAQVWAAHISGDLRHDKDNTGLNLVLAALDSPTPDRRAKVNGHEVVVRQLQWGDSVLKSIVAFGVRSVASRPSLTLYTPDAPDGKAFRDVDAASGRTLEAALAQALTATPQMTRWLIAQLPLLEQTAQLASMVPTPENLTLDEKIKKVTQSTFTWARARAQADFTAKISSPIVGGNLFEALHETQITHAINTAQTLTVSNAQRDSTAAREGRRNGVMLLTGAMSMVASGRLGSLFGLAILPTMAGGAAVSAIDNEGGSFSQWTSDFISGMGEVLVEAGQDVIMARASRIRRQACPMLSSLPRMPDPELEPFHLKGFDGKGLVAEGRNRYQDTNGQGYLKIGSKYFKSAMQEGERIIYAPNNRTNQRPVTWKNGRWQIEAPLRLLGGGAVQSLISRYRETPEQKKYNILVEGALITEFSPPVELANTVKRVVNSMPEELVVRILQESMQEVGIRDLDTYRSQLSQVYQTRITAHEKLLHKINMWMHVDSAANYIEARPDGFTLTAAQQILIFNKIERLGGRLIDRKGKFKTVVSSLEDNVTGATFLAITPEKGKLREAVRKISDAHEDVLKTTKKQILDELQPLFPGDGPDIETAKWKYIASPEHREEYKTKFISIFRVEMRRRNMPGLLTEIRQNSLPYVIVNRGRSQQKTMLVTEEDITRFTGKLLSYDAFDIEVMTQARTNKVTGTQPPAESPAPTVLLSAPDKFTVNTSPLAESQMAYDNFPEAARTKVLEIMDDIRAGRVTTKKINRYYWYDMARLAPGGGRGAWRAAFERQRDTWTLQGFFDYHANKPATVWGD</sequence>
<protein>
    <recommendedName>
        <fullName evidence="1">Dermonecrotic toxin N-terminal domain-containing protein</fullName>
    </recommendedName>
</protein>
<evidence type="ECO:0000259" key="1">
    <source>
        <dbReference type="Pfam" id="PF20178"/>
    </source>
</evidence>
<dbReference type="RefSeq" id="WP_175360389.1">
    <property type="nucleotide sequence ID" value="NZ_JABFMS010000025.1"/>
</dbReference>
<reference evidence="2 3" key="1">
    <citation type="journal article" date="2020" name="Front. Plant Sci.">
        <title>Isolation of Rhizosphere Bacteria That Improve Quality and Water Stress Tolerance in Greenhouse Ornamentals.</title>
        <authorList>
            <person name="Nordstedt N.P."/>
            <person name="Jones M.L."/>
        </authorList>
    </citation>
    <scope>NUCLEOTIDE SEQUENCE [LARGE SCALE GENOMIC DNA]</scope>
    <source>
        <strain evidence="2 3">C2F7</strain>
    </source>
</reference>
<accession>A0AAJ3FX98</accession>
<dbReference type="Pfam" id="PF20178">
    <property type="entry name" value="ToxA_N"/>
    <property type="match status" value="1"/>
</dbReference>
<evidence type="ECO:0000313" key="3">
    <source>
        <dbReference type="Proteomes" id="UP000562723"/>
    </source>
</evidence>
<evidence type="ECO:0000313" key="2">
    <source>
        <dbReference type="EMBL" id="NUT82286.1"/>
    </source>
</evidence>
<organism evidence="2 3">
    <name type="scientific">Pseudomonas brassicacearum</name>
    <dbReference type="NCBI Taxonomy" id="930166"/>
    <lineage>
        <taxon>Bacteria</taxon>
        <taxon>Pseudomonadati</taxon>
        <taxon>Pseudomonadota</taxon>
        <taxon>Gammaproteobacteria</taxon>
        <taxon>Pseudomonadales</taxon>
        <taxon>Pseudomonadaceae</taxon>
        <taxon>Pseudomonas</taxon>
    </lineage>
</organism>
<proteinExistence type="predicted"/>
<dbReference type="Proteomes" id="UP000562723">
    <property type="component" value="Unassembled WGS sequence"/>
</dbReference>